<sequence length="130" mass="15471">MYDLIFYSFYCMISKRDSYVMERASFLVSMVTFFAFMSLILFIFLIFNLKFPQNKWIIALVIPFAIFNGYMTDRYFKKSDRMKEIINSYNQRNRNKGKWQYSLLAAVLFLGSTGLLIFSGITLSKHLNPW</sequence>
<feature type="transmembrane region" description="Helical" evidence="1">
    <location>
        <begin position="53"/>
        <end position="71"/>
    </location>
</feature>
<dbReference type="RefSeq" id="WP_211300193.1">
    <property type="nucleotide sequence ID" value="NZ_PVTR01000006.1"/>
</dbReference>
<dbReference type="EMBL" id="PVTR01000006">
    <property type="protein sequence ID" value="PRY87644.1"/>
    <property type="molecule type" value="Genomic_DNA"/>
</dbReference>
<evidence type="ECO:0000313" key="2">
    <source>
        <dbReference type="EMBL" id="PRY87644.1"/>
    </source>
</evidence>
<reference evidence="2 3" key="1">
    <citation type="submission" date="2018-03" db="EMBL/GenBank/DDBJ databases">
        <title>Genomic Encyclopedia of Archaeal and Bacterial Type Strains, Phase II (KMG-II): from individual species to whole genera.</title>
        <authorList>
            <person name="Goeker M."/>
        </authorList>
    </citation>
    <scope>NUCLEOTIDE SEQUENCE [LARGE SCALE GENOMIC DNA]</scope>
    <source>
        <strain evidence="2 3">DSM 27929</strain>
    </source>
</reference>
<name>A0A2T0WM93_9BACT</name>
<keyword evidence="1" id="KW-1133">Transmembrane helix</keyword>
<accession>A0A2T0WM93</accession>
<dbReference type="Proteomes" id="UP000238157">
    <property type="component" value="Unassembled WGS sequence"/>
</dbReference>
<feature type="transmembrane region" description="Helical" evidence="1">
    <location>
        <begin position="24"/>
        <end position="47"/>
    </location>
</feature>
<comment type="caution">
    <text evidence="2">The sequence shown here is derived from an EMBL/GenBank/DDBJ whole genome shotgun (WGS) entry which is preliminary data.</text>
</comment>
<evidence type="ECO:0000313" key="3">
    <source>
        <dbReference type="Proteomes" id="UP000238157"/>
    </source>
</evidence>
<keyword evidence="1" id="KW-0472">Membrane</keyword>
<keyword evidence="1" id="KW-0812">Transmembrane</keyword>
<gene>
    <name evidence="2" type="ORF">CLW00_106271</name>
</gene>
<evidence type="ECO:0000256" key="1">
    <source>
        <dbReference type="SAM" id="Phobius"/>
    </source>
</evidence>
<feature type="transmembrane region" description="Helical" evidence="1">
    <location>
        <begin position="101"/>
        <end position="123"/>
    </location>
</feature>
<protein>
    <submittedName>
        <fullName evidence="2">Uncharacterized protein</fullName>
    </submittedName>
</protein>
<proteinExistence type="predicted"/>
<keyword evidence="3" id="KW-1185">Reference proteome</keyword>
<dbReference type="AlphaFoldDB" id="A0A2T0WM93"/>
<organism evidence="2 3">
    <name type="scientific">Mongoliibacter ruber</name>
    <dbReference type="NCBI Taxonomy" id="1750599"/>
    <lineage>
        <taxon>Bacteria</taxon>
        <taxon>Pseudomonadati</taxon>
        <taxon>Bacteroidota</taxon>
        <taxon>Cytophagia</taxon>
        <taxon>Cytophagales</taxon>
        <taxon>Cyclobacteriaceae</taxon>
        <taxon>Mongoliibacter</taxon>
    </lineage>
</organism>